<dbReference type="OrthoDB" id="5429427at2759"/>
<name>A0A9X0DLA0_9HELO</name>
<comment type="caution">
    <text evidence="2">The sequence shown here is derived from an EMBL/GenBank/DDBJ whole genome shotgun (WGS) entry which is preliminary data.</text>
</comment>
<evidence type="ECO:0000259" key="1">
    <source>
        <dbReference type="Pfam" id="PF24494"/>
    </source>
</evidence>
<feature type="domain" description="DUF7587" evidence="1">
    <location>
        <begin position="9"/>
        <end position="123"/>
    </location>
</feature>
<dbReference type="AlphaFoldDB" id="A0A9X0DLA0"/>
<organism evidence="2 3">
    <name type="scientific">Sclerotinia nivalis</name>
    <dbReference type="NCBI Taxonomy" id="352851"/>
    <lineage>
        <taxon>Eukaryota</taxon>
        <taxon>Fungi</taxon>
        <taxon>Dikarya</taxon>
        <taxon>Ascomycota</taxon>
        <taxon>Pezizomycotina</taxon>
        <taxon>Leotiomycetes</taxon>
        <taxon>Helotiales</taxon>
        <taxon>Sclerotiniaceae</taxon>
        <taxon>Sclerotinia</taxon>
    </lineage>
</organism>
<accession>A0A9X0DLA0</accession>
<reference evidence="2" key="1">
    <citation type="submission" date="2022-11" db="EMBL/GenBank/DDBJ databases">
        <title>Genome Resource of Sclerotinia nivalis Strain SnTB1, a Plant Pathogen Isolated from American Ginseng.</title>
        <authorList>
            <person name="Fan S."/>
        </authorList>
    </citation>
    <scope>NUCLEOTIDE SEQUENCE</scope>
    <source>
        <strain evidence="2">SnTB1</strain>
    </source>
</reference>
<dbReference type="Proteomes" id="UP001152300">
    <property type="component" value="Unassembled WGS sequence"/>
</dbReference>
<dbReference type="Pfam" id="PF24494">
    <property type="entry name" value="DUF7587"/>
    <property type="match status" value="1"/>
</dbReference>
<evidence type="ECO:0000313" key="2">
    <source>
        <dbReference type="EMBL" id="KAJ8066465.1"/>
    </source>
</evidence>
<dbReference type="EMBL" id="JAPEIS010000005">
    <property type="protein sequence ID" value="KAJ8066465.1"/>
    <property type="molecule type" value="Genomic_DNA"/>
</dbReference>
<keyword evidence="3" id="KW-1185">Reference proteome</keyword>
<gene>
    <name evidence="2" type="ORF">OCU04_005525</name>
</gene>
<proteinExistence type="predicted"/>
<dbReference type="InterPro" id="IPR056009">
    <property type="entry name" value="DUF7587"/>
</dbReference>
<protein>
    <recommendedName>
        <fullName evidence="1">DUF7587 domain-containing protein</fullName>
    </recommendedName>
</protein>
<sequence>MNYDHWINRKKIHEHLDWNSRLEELSSFISVFDNQDDALARVKVHQKRVRQGIFVAQIDTQSLRPILLSITFRGGTEDLPAWEGYDSVKFLLTRDMGQYLGVNVAVSQQFEWFALNHIPAGIITRIDNHE</sequence>
<evidence type="ECO:0000313" key="3">
    <source>
        <dbReference type="Proteomes" id="UP001152300"/>
    </source>
</evidence>